<feature type="domain" description="DUF4376" evidence="1">
    <location>
        <begin position="115"/>
        <end position="220"/>
    </location>
</feature>
<reference evidence="2 3" key="1">
    <citation type="submission" date="2014-01" db="EMBL/GenBank/DDBJ databases">
        <title>Comparative genomics of Fusobacterium necrophorum wild isolates.</title>
        <authorList>
            <person name="Kittichotirat W."/>
            <person name="Bumgarner R.E."/>
            <person name="Lawrence P."/>
        </authorList>
    </citation>
    <scope>NUCLEOTIDE SEQUENCE [LARGE SCALE GENOMIC DNA]</scope>
    <source>
        <strain evidence="2 3">DJ-2</strain>
    </source>
</reference>
<evidence type="ECO:0000313" key="2">
    <source>
        <dbReference type="EMBL" id="KDE72509.1"/>
    </source>
</evidence>
<dbReference type="RefSeq" id="WP_035902413.1">
    <property type="nucleotide sequence ID" value="NZ_JAAH01000053.1"/>
</dbReference>
<dbReference type="Pfam" id="PF14301">
    <property type="entry name" value="DUF4376"/>
    <property type="match status" value="1"/>
</dbReference>
<comment type="caution">
    <text evidence="2">The sequence shown here is derived from an EMBL/GenBank/DDBJ whole genome shotgun (WGS) entry which is preliminary data.</text>
</comment>
<dbReference type="InterPro" id="IPR025484">
    <property type="entry name" value="DUF4376"/>
</dbReference>
<name>A0AB73C3J3_9FUSO</name>
<sequence>MYIYLDKQQAKKNTALVKWCYETRLENYNQEELVEYIANDIPHFITYVEETDSIREATEEEKLARKQIELADNEVIIDNRIYSYDKKYQKVVNSQIVDKSLKELVEEGIITLEDVKNRKREELKTIRDKKCKENLEMNGSLFQVRNTEDRAKFDRIFMGVLAKVLKEDDTEEWRLADNTYKIFTYQELSKISKLYSDREREIFKKFKELDTKLKTADIVESIEKIKWE</sequence>
<accession>A0AB73C3J3</accession>
<dbReference type="EMBL" id="JAAH01000053">
    <property type="protein sequence ID" value="KDE72509.1"/>
    <property type="molecule type" value="Genomic_DNA"/>
</dbReference>
<proteinExistence type="predicted"/>
<evidence type="ECO:0000259" key="1">
    <source>
        <dbReference type="Pfam" id="PF14301"/>
    </source>
</evidence>
<gene>
    <name evidence="2" type="ORF">FUSO8_05195</name>
</gene>
<dbReference type="Proteomes" id="UP000027058">
    <property type="component" value="Unassembled WGS sequence"/>
</dbReference>
<organism evidence="2 3">
    <name type="scientific">Fusobacterium necrophorum DJ-2</name>
    <dbReference type="NCBI Taxonomy" id="1441737"/>
    <lineage>
        <taxon>Bacteria</taxon>
        <taxon>Fusobacteriati</taxon>
        <taxon>Fusobacteriota</taxon>
        <taxon>Fusobacteriia</taxon>
        <taxon>Fusobacteriales</taxon>
        <taxon>Fusobacteriaceae</taxon>
        <taxon>Fusobacterium</taxon>
    </lineage>
</organism>
<protein>
    <recommendedName>
        <fullName evidence="1">DUF4376 domain-containing protein</fullName>
    </recommendedName>
</protein>
<evidence type="ECO:0000313" key="3">
    <source>
        <dbReference type="Proteomes" id="UP000027058"/>
    </source>
</evidence>
<dbReference type="AlphaFoldDB" id="A0AB73C3J3"/>